<feature type="signal peptide" evidence="1">
    <location>
        <begin position="1"/>
        <end position="19"/>
    </location>
</feature>
<evidence type="ECO:0000313" key="4">
    <source>
        <dbReference type="Proteomes" id="UP000002385"/>
    </source>
</evidence>
<dbReference type="EMBL" id="CP001298">
    <property type="protein sequence ID" value="ACK81065.1"/>
    <property type="molecule type" value="Genomic_DNA"/>
</dbReference>
<reference evidence="4" key="1">
    <citation type="submission" date="2008-12" db="EMBL/GenBank/DDBJ databases">
        <title>Complete sequence of chromosome of Methylobacterium chloromethanicum CM4.</title>
        <authorList>
            <consortium name="US DOE Joint Genome Institute"/>
            <person name="Lucas S."/>
            <person name="Copeland A."/>
            <person name="Lapidus A."/>
            <person name="Glavina del Rio T."/>
            <person name="Dalin E."/>
            <person name="Tice H."/>
            <person name="Bruce D."/>
            <person name="Goodwin L."/>
            <person name="Pitluck S."/>
            <person name="Chertkov O."/>
            <person name="Brettin T."/>
            <person name="Detter J.C."/>
            <person name="Han C."/>
            <person name="Larimer F."/>
            <person name="Land M."/>
            <person name="Hauser L."/>
            <person name="Kyrpides N."/>
            <person name="Mikhailova N."/>
            <person name="Marx C."/>
            <person name="Richardson P."/>
        </authorList>
    </citation>
    <scope>NUCLEOTIDE SEQUENCE [LARGE SCALE GENOMIC DNA]</scope>
    <source>
        <strain evidence="4">CM4 / NCIMB 13688</strain>
    </source>
</reference>
<feature type="domain" description="M23ase beta-sheet core" evidence="2">
    <location>
        <begin position="62"/>
        <end position="181"/>
    </location>
</feature>
<feature type="chain" id="PRO_5002859592" evidence="1">
    <location>
        <begin position="20"/>
        <end position="334"/>
    </location>
</feature>
<dbReference type="SUPFAM" id="SSF51261">
    <property type="entry name" value="Duplicated hybrid motif"/>
    <property type="match status" value="1"/>
</dbReference>
<dbReference type="Proteomes" id="UP000002385">
    <property type="component" value="Chromosome"/>
</dbReference>
<dbReference type="KEGG" id="mch:Mchl_0115"/>
<dbReference type="InterPro" id="IPR011055">
    <property type="entry name" value="Dup_hybrid_motif"/>
</dbReference>
<dbReference type="InterPro" id="IPR050570">
    <property type="entry name" value="Cell_wall_metabolism_enzyme"/>
</dbReference>
<dbReference type="PANTHER" id="PTHR21666:SF270">
    <property type="entry name" value="MUREIN HYDROLASE ACTIVATOR ENVC"/>
    <property type="match status" value="1"/>
</dbReference>
<dbReference type="AlphaFoldDB" id="B7L1H1"/>
<dbReference type="Pfam" id="PF01551">
    <property type="entry name" value="Peptidase_M23"/>
    <property type="match status" value="1"/>
</dbReference>
<organism evidence="3 4">
    <name type="scientific">Methylorubrum extorquens (strain CM4 / NCIMB 13688)</name>
    <name type="common">Methylobacterium extorquens</name>
    <dbReference type="NCBI Taxonomy" id="440085"/>
    <lineage>
        <taxon>Bacteria</taxon>
        <taxon>Pseudomonadati</taxon>
        <taxon>Pseudomonadota</taxon>
        <taxon>Alphaproteobacteria</taxon>
        <taxon>Hyphomicrobiales</taxon>
        <taxon>Methylobacteriaceae</taxon>
        <taxon>Methylorubrum</taxon>
    </lineage>
</organism>
<dbReference type="CDD" id="cd12797">
    <property type="entry name" value="M23_peptidase"/>
    <property type="match status" value="1"/>
</dbReference>
<dbReference type="GO" id="GO:0004222">
    <property type="term" value="F:metalloendopeptidase activity"/>
    <property type="evidence" value="ECO:0007669"/>
    <property type="project" value="TreeGrafter"/>
</dbReference>
<dbReference type="InterPro" id="IPR016047">
    <property type="entry name" value="M23ase_b-sheet_dom"/>
</dbReference>
<dbReference type="HOGENOM" id="CLU_073817_0_0_5"/>
<protein>
    <submittedName>
        <fullName evidence="3">Peptidase M23</fullName>
    </submittedName>
</protein>
<dbReference type="Gene3D" id="2.70.70.10">
    <property type="entry name" value="Glucose Permease (Domain IIA)"/>
    <property type="match status" value="1"/>
</dbReference>
<evidence type="ECO:0000256" key="1">
    <source>
        <dbReference type="SAM" id="SignalP"/>
    </source>
</evidence>
<evidence type="ECO:0000313" key="3">
    <source>
        <dbReference type="EMBL" id="ACK81065.1"/>
    </source>
</evidence>
<keyword evidence="1" id="KW-0732">Signal</keyword>
<dbReference type="PANTHER" id="PTHR21666">
    <property type="entry name" value="PEPTIDASE-RELATED"/>
    <property type="match status" value="1"/>
</dbReference>
<proteinExistence type="predicted"/>
<name>B7L1H1_METC4</name>
<evidence type="ECO:0000259" key="2">
    <source>
        <dbReference type="Pfam" id="PF01551"/>
    </source>
</evidence>
<reference evidence="3 4" key="2">
    <citation type="journal article" date="2012" name="J. Bacteriol.">
        <title>Complete genome sequences of six strains of the genus Methylobacterium.</title>
        <authorList>
            <person name="Marx C.J."/>
            <person name="Bringel F."/>
            <person name="Chistoserdova L."/>
            <person name="Moulin L."/>
            <person name="Farhan Ul Haque M."/>
            <person name="Fleischman D.E."/>
            <person name="Gruffaz C."/>
            <person name="Jourand P."/>
            <person name="Knief C."/>
            <person name="Lee M.C."/>
            <person name="Muller E.E."/>
            <person name="Nadalig T."/>
            <person name="Peyraud R."/>
            <person name="Roselli S."/>
            <person name="Russ L."/>
            <person name="Goodwin L.A."/>
            <person name="Ivanova N."/>
            <person name="Kyrpides N."/>
            <person name="Lajus A."/>
            <person name="Land M.L."/>
            <person name="Medigue C."/>
            <person name="Mikhailova N."/>
            <person name="Nolan M."/>
            <person name="Woyke T."/>
            <person name="Stolyar S."/>
            <person name="Vorholt J.A."/>
            <person name="Vuilleumier S."/>
        </authorList>
    </citation>
    <scope>NUCLEOTIDE SEQUENCE [LARGE SCALE GENOMIC DNA]</scope>
    <source>
        <strain evidence="4">CM4 / NCIMB 13688</strain>
    </source>
</reference>
<accession>B7L1H1</accession>
<gene>
    <name evidence="3" type="ordered locus">Mchl_0115</name>
</gene>
<sequence>MARLCIALLATLLPTAVRAEPFRLRLPLACEPDRTCFVQHYVDHDTSQGARDYTCGSRTYDKHDGTDFRVATRALAARESGMVLAAAAGHVLRTRNDVPDVLLNEAGRAAVAGRECGNGIVVAHADGYETQYCHLAQGSVRVVPGERVTAGQPIGQVGLSGATEFPHLHFTLRHEGKVIDPFSPALAPGECRIDAEALDGLWEKPIQAALAYKAGAVLSAGFADGPVTRADVEMEATRAIDPTSKAMVAFVSVIGLDAGDVQRLTLTRPDGRVLAENRAPPLVRSRAESLLFTGIKRPPDGWPSGTYTATFQVLRAGAVAVERVLTTTMPPPAR</sequence>